<feature type="transmembrane region" description="Helical" evidence="9">
    <location>
        <begin position="478"/>
        <end position="499"/>
    </location>
</feature>
<dbReference type="GO" id="GO:0005886">
    <property type="term" value="C:plasma membrane"/>
    <property type="evidence" value="ECO:0007669"/>
    <property type="project" value="UniProtKB-SubCell"/>
</dbReference>
<dbReference type="Proteomes" id="UP000053558">
    <property type="component" value="Unassembled WGS sequence"/>
</dbReference>
<keyword evidence="6 9" id="KW-1133">Transmembrane helix</keyword>
<dbReference type="Pfam" id="PF01544">
    <property type="entry name" value="CorA"/>
    <property type="match status" value="1"/>
</dbReference>
<dbReference type="SUPFAM" id="SSF143865">
    <property type="entry name" value="CorA soluble domain-like"/>
    <property type="match status" value="1"/>
</dbReference>
<evidence type="ECO:0000256" key="5">
    <source>
        <dbReference type="ARBA" id="ARBA00022692"/>
    </source>
</evidence>
<comment type="similarity">
    <text evidence="2">Belongs to the CorA metal ion transporter (MIT) (TC 1.A.35) family.</text>
</comment>
<comment type="subcellular location">
    <subcellularLocation>
        <location evidence="1">Cell membrane</location>
        <topology evidence="1">Multi-pass membrane protein</topology>
    </subcellularLocation>
</comment>
<comment type="caution">
    <text evidence="10">The sequence shown here is derived from an EMBL/GenBank/DDBJ whole genome shotgun (WGS) entry which is preliminary data.</text>
</comment>
<accession>A0A5M3N7Y0</accession>
<dbReference type="GO" id="GO:0015087">
    <property type="term" value="F:cobalt ion transmembrane transporter activity"/>
    <property type="evidence" value="ECO:0007669"/>
    <property type="project" value="TreeGrafter"/>
</dbReference>
<keyword evidence="3" id="KW-0813">Transport</keyword>
<dbReference type="SUPFAM" id="SSF144083">
    <property type="entry name" value="Magnesium transport protein CorA, transmembrane region"/>
    <property type="match status" value="1"/>
</dbReference>
<dbReference type="OMA" id="NYGHIRQ"/>
<evidence type="ECO:0000256" key="4">
    <source>
        <dbReference type="ARBA" id="ARBA00022475"/>
    </source>
</evidence>
<dbReference type="GO" id="GO:0050897">
    <property type="term" value="F:cobalt ion binding"/>
    <property type="evidence" value="ECO:0007669"/>
    <property type="project" value="TreeGrafter"/>
</dbReference>
<dbReference type="RefSeq" id="XP_007763813.1">
    <property type="nucleotide sequence ID" value="XM_007765623.1"/>
</dbReference>
<reference evidence="11" key="1">
    <citation type="journal article" date="2012" name="Science">
        <title>The Paleozoic origin of enzymatic lignin decomposition reconstructed from 31 fungal genomes.</title>
        <authorList>
            <person name="Floudas D."/>
            <person name="Binder M."/>
            <person name="Riley R."/>
            <person name="Barry K."/>
            <person name="Blanchette R.A."/>
            <person name="Henrissat B."/>
            <person name="Martinez A.T."/>
            <person name="Otillar R."/>
            <person name="Spatafora J.W."/>
            <person name="Yadav J.S."/>
            <person name="Aerts A."/>
            <person name="Benoit I."/>
            <person name="Boyd A."/>
            <person name="Carlson A."/>
            <person name="Copeland A."/>
            <person name="Coutinho P.M."/>
            <person name="de Vries R.P."/>
            <person name="Ferreira P."/>
            <person name="Findley K."/>
            <person name="Foster B."/>
            <person name="Gaskell J."/>
            <person name="Glotzer D."/>
            <person name="Gorecki P."/>
            <person name="Heitman J."/>
            <person name="Hesse C."/>
            <person name="Hori C."/>
            <person name="Igarashi K."/>
            <person name="Jurgens J.A."/>
            <person name="Kallen N."/>
            <person name="Kersten P."/>
            <person name="Kohler A."/>
            <person name="Kuees U."/>
            <person name="Kumar T.K.A."/>
            <person name="Kuo A."/>
            <person name="LaButti K."/>
            <person name="Larrondo L.F."/>
            <person name="Lindquist E."/>
            <person name="Ling A."/>
            <person name="Lombard V."/>
            <person name="Lucas S."/>
            <person name="Lundell T."/>
            <person name="Martin R."/>
            <person name="McLaughlin D.J."/>
            <person name="Morgenstern I."/>
            <person name="Morin E."/>
            <person name="Murat C."/>
            <person name="Nagy L.G."/>
            <person name="Nolan M."/>
            <person name="Ohm R.A."/>
            <person name="Patyshakuliyeva A."/>
            <person name="Rokas A."/>
            <person name="Ruiz-Duenas F.J."/>
            <person name="Sabat G."/>
            <person name="Salamov A."/>
            <person name="Samejima M."/>
            <person name="Schmutz J."/>
            <person name="Slot J.C."/>
            <person name="St John F."/>
            <person name="Stenlid J."/>
            <person name="Sun H."/>
            <person name="Sun S."/>
            <person name="Syed K."/>
            <person name="Tsang A."/>
            <person name="Wiebenga A."/>
            <person name="Young D."/>
            <person name="Pisabarro A."/>
            <person name="Eastwood D.C."/>
            <person name="Martin F."/>
            <person name="Cullen D."/>
            <person name="Grigoriev I.V."/>
            <person name="Hibbett D.S."/>
        </authorList>
    </citation>
    <scope>NUCLEOTIDE SEQUENCE [LARGE SCALE GENOMIC DNA]</scope>
    <source>
        <strain evidence="11">RWD-64-598 SS2</strain>
    </source>
</reference>
<keyword evidence="11" id="KW-1185">Reference proteome</keyword>
<dbReference type="Gene3D" id="3.30.460.20">
    <property type="entry name" value="CorA soluble domain-like"/>
    <property type="match status" value="1"/>
</dbReference>
<dbReference type="GeneID" id="19199237"/>
<name>A0A5M3N7Y0_CONPW</name>
<evidence type="ECO:0008006" key="12">
    <source>
        <dbReference type="Google" id="ProtNLM"/>
    </source>
</evidence>
<keyword evidence="5 9" id="KW-0812">Transmembrane</keyword>
<dbReference type="KEGG" id="cput:CONPUDRAFT_116452"/>
<dbReference type="PANTHER" id="PTHR46494:SF1">
    <property type="entry name" value="CORA FAMILY METAL ION TRANSPORTER (EUROFUNG)"/>
    <property type="match status" value="1"/>
</dbReference>
<dbReference type="OrthoDB" id="165352at2759"/>
<evidence type="ECO:0000313" key="10">
    <source>
        <dbReference type="EMBL" id="EIW87267.1"/>
    </source>
</evidence>
<sequence>MPSDTLTPPVARAAPITPLDRFRSAARKIIQMHRTSAILARFASASTTKGFEPGIDPRRHTAALAYGHVHAQCVIQCADYSALRASFGRMSNAEFVAMLSDDGACAREPWAKVRWINIWGISWDVLSALALRYELHPLALEDVLHQRGHARSKADYYPSQLFVRVLCHMLGDPDEDVLAQYAPEETSRSASPEPMRGSDYRDEDEEKTLLEPAWKRGHSDLEAPSKSGFKFVSPTRKESVARKRRERAQITLEALKKEGRVNVKVSPMSIFLLRNGTVITILPSSTHDFTEPIQARLRQQDSFLRRSADPSLLVQSLLDIVVDSALEVVDAYHEKILELEHDVLLKPDMKVVQRLHILSGDLTLHKRTLEPLKSVIYGLRRYDLERCAALADELAHADSRQNSISFAGLPSGGAPEGPAKVPVKGFMSPKTKIYLADVHDHMEYILGSLDMFAGIAENLINYTFNVKSYEMNEVMRRLTLATIIFLPLTLLTGYFGMNFSSMWSTAHHTDWLFWAIAIPIMCVVIPAFTAPDIRRLAHYGQKRMVAWKTDQSLRYMRPARRSTRS</sequence>
<evidence type="ECO:0000313" key="11">
    <source>
        <dbReference type="Proteomes" id="UP000053558"/>
    </source>
</evidence>
<dbReference type="PANTHER" id="PTHR46494">
    <property type="entry name" value="CORA FAMILY METAL ION TRANSPORTER (EUROFUNG)"/>
    <property type="match status" value="1"/>
</dbReference>
<keyword evidence="7 9" id="KW-0472">Membrane</keyword>
<dbReference type="AlphaFoldDB" id="A0A5M3N7Y0"/>
<keyword evidence="4" id="KW-1003">Cell membrane</keyword>
<dbReference type="InterPro" id="IPR045863">
    <property type="entry name" value="CorA_TM1_TM2"/>
</dbReference>
<evidence type="ECO:0000256" key="9">
    <source>
        <dbReference type="SAM" id="Phobius"/>
    </source>
</evidence>
<evidence type="ECO:0000256" key="8">
    <source>
        <dbReference type="SAM" id="MobiDB-lite"/>
    </source>
</evidence>
<evidence type="ECO:0000256" key="1">
    <source>
        <dbReference type="ARBA" id="ARBA00004651"/>
    </source>
</evidence>
<dbReference type="GO" id="GO:0000287">
    <property type="term" value="F:magnesium ion binding"/>
    <property type="evidence" value="ECO:0007669"/>
    <property type="project" value="TreeGrafter"/>
</dbReference>
<feature type="transmembrane region" description="Helical" evidence="9">
    <location>
        <begin position="511"/>
        <end position="533"/>
    </location>
</feature>
<dbReference type="InterPro" id="IPR002523">
    <property type="entry name" value="MgTranspt_CorA/ZnTranspt_ZntB"/>
</dbReference>
<evidence type="ECO:0000256" key="2">
    <source>
        <dbReference type="ARBA" id="ARBA00009765"/>
    </source>
</evidence>
<feature type="region of interest" description="Disordered" evidence="8">
    <location>
        <begin position="182"/>
        <end position="206"/>
    </location>
</feature>
<dbReference type="GO" id="GO:0015095">
    <property type="term" value="F:magnesium ion transmembrane transporter activity"/>
    <property type="evidence" value="ECO:0007669"/>
    <property type="project" value="TreeGrafter"/>
</dbReference>
<gene>
    <name evidence="10" type="ORF">CONPUDRAFT_116452</name>
</gene>
<evidence type="ECO:0000256" key="6">
    <source>
        <dbReference type="ARBA" id="ARBA00022989"/>
    </source>
</evidence>
<dbReference type="InterPro" id="IPR045861">
    <property type="entry name" value="CorA_cytoplasmic_dom"/>
</dbReference>
<dbReference type="EMBL" id="JH711573">
    <property type="protein sequence ID" value="EIW87267.1"/>
    <property type="molecule type" value="Genomic_DNA"/>
</dbReference>
<evidence type="ECO:0000256" key="3">
    <source>
        <dbReference type="ARBA" id="ARBA00022448"/>
    </source>
</evidence>
<evidence type="ECO:0000256" key="7">
    <source>
        <dbReference type="ARBA" id="ARBA00023136"/>
    </source>
</evidence>
<protein>
    <recommendedName>
        <fullName evidence="12">Cora-domain-containing protein</fullName>
    </recommendedName>
</protein>
<dbReference type="Gene3D" id="1.20.58.340">
    <property type="entry name" value="Magnesium transport protein CorA, transmembrane region"/>
    <property type="match status" value="2"/>
</dbReference>
<proteinExistence type="inferred from homology"/>
<organism evidence="10 11">
    <name type="scientific">Coniophora puteana (strain RWD-64-598)</name>
    <name type="common">Brown rot fungus</name>
    <dbReference type="NCBI Taxonomy" id="741705"/>
    <lineage>
        <taxon>Eukaryota</taxon>
        <taxon>Fungi</taxon>
        <taxon>Dikarya</taxon>
        <taxon>Basidiomycota</taxon>
        <taxon>Agaricomycotina</taxon>
        <taxon>Agaricomycetes</taxon>
        <taxon>Agaricomycetidae</taxon>
        <taxon>Boletales</taxon>
        <taxon>Coniophorineae</taxon>
        <taxon>Coniophoraceae</taxon>
        <taxon>Coniophora</taxon>
    </lineage>
</organism>